<feature type="domain" description="Haemolysin activator HlyB C-terminal" evidence="5">
    <location>
        <begin position="211"/>
        <end position="529"/>
    </location>
</feature>
<keyword evidence="1" id="KW-0472">Membrane</keyword>
<dbReference type="AlphaFoldDB" id="A0A6S6ZJL5"/>
<feature type="signal peptide" evidence="4">
    <location>
        <begin position="1"/>
        <end position="26"/>
    </location>
</feature>
<evidence type="ECO:0000256" key="1">
    <source>
        <dbReference type="ARBA" id="ARBA00022452"/>
    </source>
</evidence>
<gene>
    <name evidence="8" type="primary">shlB</name>
    <name evidence="8" type="ORF">LMG3431_00535</name>
</gene>
<evidence type="ECO:0000256" key="3">
    <source>
        <dbReference type="ARBA" id="ARBA00023237"/>
    </source>
</evidence>
<dbReference type="Pfam" id="PF17287">
    <property type="entry name" value="POTRA_3"/>
    <property type="match status" value="1"/>
</dbReference>
<evidence type="ECO:0000259" key="7">
    <source>
        <dbReference type="Pfam" id="PF17287"/>
    </source>
</evidence>
<dbReference type="Proteomes" id="UP000494108">
    <property type="component" value="Unassembled WGS sequence"/>
</dbReference>
<dbReference type="Gene3D" id="2.40.160.50">
    <property type="entry name" value="membrane protein fhac: a member of the omp85/tpsb transporter family"/>
    <property type="match status" value="1"/>
</dbReference>
<sequence length="569" mass="61140">MGVAWFGRGRGLAAVAVIGSSAAVFAQPLPDGGRAAEIQRRQELEIDAQRQRAAERPDVLTPEGQPAAKALQFPAETPCFVIKQLVWDGAQPPAFVLQASRAVVDHCVGGQGLRTLQEYLTGELIDSGRVTARVLVPEQSLAEGRLTLRYVSGRISGVKGENTVGWWRTAVPTGPGGELNQRDLDQALENIRRLGGQADATIDVAPGPELGDSDIVIRPGSGKRWHGYVGGDNGGMDAIGKYQVNAGLTLDSPLFLYDQLSVSWNSNARWRDSNSNTRAASLNYSIPFGYWAFFAGASKSSYRQTVAGFDEPIIYGGTTKQVQAGVSVVPYRGPSYKGTSSLTLLRKRTTSTLNDVDIDVQRRDVTGYEFNLGHRHYLGRAVLDVGGGVRGTLAGLSDRPGYVYGDPDWNGRSTILSANAGLHLPFELADQPWAYLVNWQIQHAKTPIVPSDYFTIGNRYAVRGFDGQLTLAAEDGWTLRNDLSLGLDKLLHVPGHQLYAGLDAGRVGGPSAASLSGRTLVGAVAGLRGRVGLPYVNASYDLSAGWPLKKPESLKTASTVFAAVLMFEF</sequence>
<protein>
    <submittedName>
        <fullName evidence="8">Hemolysin transporter protein ShlB</fullName>
    </submittedName>
</protein>
<feature type="domain" description="Polypeptide-transport-associated ShlB-type" evidence="6">
    <location>
        <begin position="92"/>
        <end position="152"/>
    </location>
</feature>
<dbReference type="PIRSF" id="PIRSF029745">
    <property type="entry name" value="FhaC"/>
    <property type="match status" value="1"/>
</dbReference>
<dbReference type="Pfam" id="PF08479">
    <property type="entry name" value="POTRA_2"/>
    <property type="match status" value="1"/>
</dbReference>
<dbReference type="GO" id="GO:0046819">
    <property type="term" value="P:protein secretion by the type V secretion system"/>
    <property type="evidence" value="ECO:0007669"/>
    <property type="project" value="TreeGrafter"/>
</dbReference>
<name>A0A6S6ZJL5_9BURK</name>
<organism evidence="8 9">
    <name type="scientific">Achromobacter pestifer</name>
    <dbReference type="NCBI Taxonomy" id="1353889"/>
    <lineage>
        <taxon>Bacteria</taxon>
        <taxon>Pseudomonadati</taxon>
        <taxon>Pseudomonadota</taxon>
        <taxon>Betaproteobacteria</taxon>
        <taxon>Burkholderiales</taxon>
        <taxon>Alcaligenaceae</taxon>
        <taxon>Achromobacter</taxon>
    </lineage>
</organism>
<keyword evidence="9" id="KW-1185">Reference proteome</keyword>
<dbReference type="GO" id="GO:0008320">
    <property type="term" value="F:protein transmembrane transporter activity"/>
    <property type="evidence" value="ECO:0007669"/>
    <property type="project" value="TreeGrafter"/>
</dbReference>
<dbReference type="InterPro" id="IPR013686">
    <property type="entry name" value="Polypept-transport_assoc_ShlB"/>
</dbReference>
<dbReference type="PANTHER" id="PTHR34597">
    <property type="entry name" value="SLR1661 PROTEIN"/>
    <property type="match status" value="1"/>
</dbReference>
<evidence type="ECO:0000313" key="8">
    <source>
        <dbReference type="EMBL" id="CAB3627409.1"/>
    </source>
</evidence>
<proteinExistence type="predicted"/>
<keyword evidence="3" id="KW-0998">Cell outer membrane</keyword>
<evidence type="ECO:0000259" key="5">
    <source>
        <dbReference type="Pfam" id="PF03865"/>
    </source>
</evidence>
<evidence type="ECO:0000313" key="9">
    <source>
        <dbReference type="Proteomes" id="UP000494108"/>
    </source>
</evidence>
<dbReference type="InterPro" id="IPR051544">
    <property type="entry name" value="TPS_OM_transporter"/>
</dbReference>
<dbReference type="PANTHER" id="PTHR34597:SF3">
    <property type="entry name" value="OUTER MEMBRANE TRANSPORTER CDIB"/>
    <property type="match status" value="1"/>
</dbReference>
<dbReference type="Pfam" id="PF03865">
    <property type="entry name" value="ShlB"/>
    <property type="match status" value="1"/>
</dbReference>
<keyword evidence="1" id="KW-1134">Transmembrane beta strand</keyword>
<evidence type="ECO:0000256" key="4">
    <source>
        <dbReference type="SAM" id="SignalP"/>
    </source>
</evidence>
<feature type="domain" description="ShlB POTRA" evidence="7">
    <location>
        <begin position="162"/>
        <end position="206"/>
    </location>
</feature>
<keyword evidence="2" id="KW-0812">Transmembrane</keyword>
<evidence type="ECO:0000256" key="2">
    <source>
        <dbReference type="ARBA" id="ARBA00022692"/>
    </source>
</evidence>
<dbReference type="InterPro" id="IPR005565">
    <property type="entry name" value="Hemolysn_activator_HlyB_C"/>
</dbReference>
<accession>A0A6S6ZJL5</accession>
<keyword evidence="4" id="KW-0732">Signal</keyword>
<dbReference type="EMBL" id="CADIJX010000001">
    <property type="protein sequence ID" value="CAB3627409.1"/>
    <property type="molecule type" value="Genomic_DNA"/>
</dbReference>
<reference evidence="8 9" key="1">
    <citation type="submission" date="2020-04" db="EMBL/GenBank/DDBJ databases">
        <authorList>
            <person name="De Canck E."/>
        </authorList>
    </citation>
    <scope>NUCLEOTIDE SEQUENCE [LARGE SCALE GENOMIC DNA]</scope>
    <source>
        <strain evidence="8 9">LMG 3431</strain>
    </source>
</reference>
<dbReference type="GO" id="GO:0098046">
    <property type="term" value="C:type V protein secretion system complex"/>
    <property type="evidence" value="ECO:0007669"/>
    <property type="project" value="TreeGrafter"/>
</dbReference>
<feature type="chain" id="PRO_5028976230" evidence="4">
    <location>
        <begin position="27"/>
        <end position="569"/>
    </location>
</feature>
<evidence type="ECO:0000259" key="6">
    <source>
        <dbReference type="Pfam" id="PF08479"/>
    </source>
</evidence>
<dbReference type="InterPro" id="IPR027282">
    <property type="entry name" value="TPS"/>
</dbReference>
<dbReference type="InterPro" id="IPR035251">
    <property type="entry name" value="ShlB_POTRA"/>
</dbReference>